<keyword evidence="2" id="KW-1185">Reference proteome</keyword>
<proteinExistence type="predicted"/>
<organism evidence="1 2">
    <name type="scientific">Fusarium decemcellulare</name>
    <dbReference type="NCBI Taxonomy" id="57161"/>
    <lineage>
        <taxon>Eukaryota</taxon>
        <taxon>Fungi</taxon>
        <taxon>Dikarya</taxon>
        <taxon>Ascomycota</taxon>
        <taxon>Pezizomycotina</taxon>
        <taxon>Sordariomycetes</taxon>
        <taxon>Hypocreomycetidae</taxon>
        <taxon>Hypocreales</taxon>
        <taxon>Nectriaceae</taxon>
        <taxon>Fusarium</taxon>
        <taxon>Fusarium decemcellulare species complex</taxon>
    </lineage>
</organism>
<accession>A0ACC1RSS3</accession>
<evidence type="ECO:0000313" key="2">
    <source>
        <dbReference type="Proteomes" id="UP001148629"/>
    </source>
</evidence>
<evidence type="ECO:0000313" key="1">
    <source>
        <dbReference type="EMBL" id="KAJ3523856.1"/>
    </source>
</evidence>
<gene>
    <name evidence="1" type="ORF">NM208_g12293</name>
</gene>
<protein>
    <submittedName>
        <fullName evidence="1">Uncharacterized protein</fullName>
    </submittedName>
</protein>
<dbReference type="EMBL" id="JANRMS010002180">
    <property type="protein sequence ID" value="KAJ3523856.1"/>
    <property type="molecule type" value="Genomic_DNA"/>
</dbReference>
<reference evidence="1" key="1">
    <citation type="submission" date="2022-08" db="EMBL/GenBank/DDBJ databases">
        <title>Genome Sequence of Fusarium decemcellulare.</title>
        <authorList>
            <person name="Buettner E."/>
        </authorList>
    </citation>
    <scope>NUCLEOTIDE SEQUENCE</scope>
    <source>
        <strain evidence="1">Babe19</strain>
    </source>
</reference>
<name>A0ACC1RSS3_9HYPO</name>
<dbReference type="Proteomes" id="UP001148629">
    <property type="component" value="Unassembled WGS sequence"/>
</dbReference>
<comment type="caution">
    <text evidence="1">The sequence shown here is derived from an EMBL/GenBank/DDBJ whole genome shotgun (WGS) entry which is preliminary data.</text>
</comment>
<sequence>MDTTLTHICGRNPTPEPNFRVLHLVDSARLGLTVLALAAGITILGVSADAIAVYNATHVPDDFLLPLWPANFDLRPTVALVVGSVLVMLANALSLVVSKIPTVRHPSASACFFPSGLTVAMKKIRSNAGVKMTLVFAPPIIAFVAAIISMSFFYAVNASTTADSFQSWTCRWRDVAMTTQPHFGTLCKQSWAGVVLSVMLVPVEAIILGLAAYQFSLERRVNLATQAREQIPEHGFVGAAQRVFCICDCDPTYVMEPSLSEMPTAALGMGSPRPGMRMSAKTQASEPLPLSLSSCEEGHVSESGECMLCCGTGAG</sequence>